<dbReference type="Pfam" id="PF10280">
    <property type="entry name" value="Med11"/>
    <property type="match status" value="1"/>
</dbReference>
<protein>
    <recommendedName>
        <fullName evidence="4">Mediator of RNA polymerase II transcription subunit 11</fullName>
    </recommendedName>
    <alternativeName>
        <fullName evidence="4">Mediator complex subunit 11</fullName>
    </alternativeName>
</protein>
<evidence type="ECO:0000256" key="4">
    <source>
        <dbReference type="RuleBase" id="RU364147"/>
    </source>
</evidence>
<dbReference type="GO" id="GO:0006357">
    <property type="term" value="P:regulation of transcription by RNA polymerase II"/>
    <property type="evidence" value="ECO:0007669"/>
    <property type="project" value="InterPro"/>
</dbReference>
<reference evidence="6" key="1">
    <citation type="submission" date="2022-01" db="EMBL/GenBank/DDBJ databases">
        <title>Comparative genomics reveals a dynamic genome evolution in the ectomycorrhizal milk-cap (Lactarius) mushrooms.</title>
        <authorList>
            <consortium name="DOE Joint Genome Institute"/>
            <person name="Lebreton A."/>
            <person name="Tang N."/>
            <person name="Kuo A."/>
            <person name="LaButti K."/>
            <person name="Drula E."/>
            <person name="Barry K."/>
            <person name="Clum A."/>
            <person name="Lipzen A."/>
            <person name="Mousain D."/>
            <person name="Ng V."/>
            <person name="Wang R."/>
            <person name="Wang X."/>
            <person name="Dai Y."/>
            <person name="Henrissat B."/>
            <person name="Grigoriev I.V."/>
            <person name="Guerin-Laguette A."/>
            <person name="Yu F."/>
            <person name="Martin F.M."/>
        </authorList>
    </citation>
    <scope>NUCLEOTIDE SEQUENCE</scope>
    <source>
        <strain evidence="6">QP</strain>
    </source>
</reference>
<keyword evidence="4" id="KW-0805">Transcription regulation</keyword>
<keyword evidence="4" id="KW-0804">Transcription</keyword>
<comment type="function">
    <text evidence="4">Component of the Mediator complex, a coactivator involved in the regulated transcription of nearly all RNA polymerase II-dependent genes. Mediator functions as a bridge to convey information from gene-specific regulatory proteins to the basal RNA polymerase II transcription machinery. Mediator is recruited to promoters by direct interactions with regulatory proteins and serves as a scaffold for the assembly of a functional pre-initiation complex with RNA polymerase II and the general transcription factors.</text>
</comment>
<dbReference type="GO" id="GO:0003712">
    <property type="term" value="F:transcription coregulator activity"/>
    <property type="evidence" value="ECO:0007669"/>
    <property type="project" value="InterPro"/>
</dbReference>
<dbReference type="EMBL" id="JAKELL010000100">
    <property type="protein sequence ID" value="KAH8982407.1"/>
    <property type="molecule type" value="Genomic_DNA"/>
</dbReference>
<feature type="region of interest" description="Disordered" evidence="5">
    <location>
        <begin position="112"/>
        <end position="140"/>
    </location>
</feature>
<sequence>MSLPVPEPEDVIWNSSRTARQIHDLGRVENDIGRLLSLASSSLALLALPQTDTPDAGLPQGDERSEQFVVEVGKYFETLDSIQMALRSSLAHIRAARISPAVLTAPPAGFVPPPQGVGLPSPPAPGGQQLSSDAGGGVKDQTRGLLEERVERDAWHGVLDALTRLRDARRAEATEIGMSATVTSKGGGGEDDVFMGAPG</sequence>
<dbReference type="InterPro" id="IPR019404">
    <property type="entry name" value="Mediator_Med11"/>
</dbReference>
<evidence type="ECO:0000256" key="1">
    <source>
        <dbReference type="ARBA" id="ARBA00004123"/>
    </source>
</evidence>
<dbReference type="AlphaFoldDB" id="A0AAD4Q9E3"/>
<organism evidence="6 7">
    <name type="scientific">Lactarius akahatsu</name>
    <dbReference type="NCBI Taxonomy" id="416441"/>
    <lineage>
        <taxon>Eukaryota</taxon>
        <taxon>Fungi</taxon>
        <taxon>Dikarya</taxon>
        <taxon>Basidiomycota</taxon>
        <taxon>Agaricomycotina</taxon>
        <taxon>Agaricomycetes</taxon>
        <taxon>Russulales</taxon>
        <taxon>Russulaceae</taxon>
        <taxon>Lactarius</taxon>
    </lineage>
</organism>
<accession>A0AAD4Q9E3</accession>
<name>A0AAD4Q9E3_9AGAM</name>
<comment type="caution">
    <text evidence="6">The sequence shown here is derived from an EMBL/GenBank/DDBJ whole genome shotgun (WGS) entry which is preliminary data.</text>
</comment>
<feature type="compositionally biased region" description="Pro residues" evidence="5">
    <location>
        <begin position="112"/>
        <end position="125"/>
    </location>
</feature>
<evidence type="ECO:0000256" key="2">
    <source>
        <dbReference type="ARBA" id="ARBA00008186"/>
    </source>
</evidence>
<dbReference type="GO" id="GO:0016592">
    <property type="term" value="C:mediator complex"/>
    <property type="evidence" value="ECO:0007669"/>
    <property type="project" value="InterPro"/>
</dbReference>
<evidence type="ECO:0000313" key="6">
    <source>
        <dbReference type="EMBL" id="KAH8982407.1"/>
    </source>
</evidence>
<comment type="subcellular location">
    <subcellularLocation>
        <location evidence="1 4">Nucleus</location>
    </subcellularLocation>
</comment>
<keyword evidence="7" id="KW-1185">Reference proteome</keyword>
<keyword evidence="4" id="KW-0010">Activator</keyword>
<evidence type="ECO:0000256" key="5">
    <source>
        <dbReference type="SAM" id="MobiDB-lite"/>
    </source>
</evidence>
<proteinExistence type="inferred from homology"/>
<evidence type="ECO:0000313" key="7">
    <source>
        <dbReference type="Proteomes" id="UP001201163"/>
    </source>
</evidence>
<evidence type="ECO:0000256" key="3">
    <source>
        <dbReference type="ARBA" id="ARBA00023242"/>
    </source>
</evidence>
<gene>
    <name evidence="4" type="primary">MED11</name>
    <name evidence="6" type="ORF">EDB92DRAFT_123461</name>
</gene>
<comment type="subunit">
    <text evidence="4">Component of the Mediator complex.</text>
</comment>
<comment type="similarity">
    <text evidence="2 4">Belongs to the Mediator complex subunit 11 family.</text>
</comment>
<dbReference type="Proteomes" id="UP001201163">
    <property type="component" value="Unassembled WGS sequence"/>
</dbReference>
<keyword evidence="3 4" id="KW-0539">Nucleus</keyword>